<keyword evidence="3" id="KW-1185">Reference proteome</keyword>
<feature type="region of interest" description="Disordered" evidence="1">
    <location>
        <begin position="111"/>
        <end position="132"/>
    </location>
</feature>
<organism evidence="2 3">
    <name type="scientific">Zophobas morio</name>
    <dbReference type="NCBI Taxonomy" id="2755281"/>
    <lineage>
        <taxon>Eukaryota</taxon>
        <taxon>Metazoa</taxon>
        <taxon>Ecdysozoa</taxon>
        <taxon>Arthropoda</taxon>
        <taxon>Hexapoda</taxon>
        <taxon>Insecta</taxon>
        <taxon>Pterygota</taxon>
        <taxon>Neoptera</taxon>
        <taxon>Endopterygota</taxon>
        <taxon>Coleoptera</taxon>
        <taxon>Polyphaga</taxon>
        <taxon>Cucujiformia</taxon>
        <taxon>Tenebrionidae</taxon>
        <taxon>Zophobas</taxon>
    </lineage>
</organism>
<comment type="caution">
    <text evidence="2">The sequence shown here is derived from an EMBL/GenBank/DDBJ whole genome shotgun (WGS) entry which is preliminary data.</text>
</comment>
<evidence type="ECO:0000313" key="3">
    <source>
        <dbReference type="Proteomes" id="UP001168821"/>
    </source>
</evidence>
<evidence type="ECO:0000256" key="1">
    <source>
        <dbReference type="SAM" id="MobiDB-lite"/>
    </source>
</evidence>
<reference evidence="2" key="1">
    <citation type="journal article" date="2023" name="G3 (Bethesda)">
        <title>Whole genome assemblies of Zophobas morio and Tenebrio molitor.</title>
        <authorList>
            <person name="Kaur S."/>
            <person name="Stinson S.A."/>
            <person name="diCenzo G.C."/>
        </authorList>
    </citation>
    <scope>NUCLEOTIDE SEQUENCE</scope>
    <source>
        <strain evidence="2">QUZm001</strain>
    </source>
</reference>
<evidence type="ECO:0000313" key="2">
    <source>
        <dbReference type="EMBL" id="KAJ3663931.1"/>
    </source>
</evidence>
<proteinExistence type="predicted"/>
<gene>
    <name evidence="2" type="ORF">Zmor_008146</name>
</gene>
<sequence>MNTKRRLNNNYTHKIELESTGRYRRQFVVLLPTIVVEAPFLPVVRDEHGPTCPHCRRSRRVPLGDDGGSAAALTGPSLGTEWYTRARGGGEGACAFGAGSVATTDEARARDLDVGGGGERASRRRFGAPPTGPRLVHADAEITISSGCH</sequence>
<accession>A0AA38IZ15</accession>
<protein>
    <submittedName>
        <fullName evidence="2">Uncharacterized protein</fullName>
    </submittedName>
</protein>
<dbReference type="EMBL" id="JALNTZ010000002">
    <property type="protein sequence ID" value="KAJ3663931.1"/>
    <property type="molecule type" value="Genomic_DNA"/>
</dbReference>
<dbReference type="Proteomes" id="UP001168821">
    <property type="component" value="Unassembled WGS sequence"/>
</dbReference>
<name>A0AA38IZ15_9CUCU</name>
<dbReference type="AlphaFoldDB" id="A0AA38IZ15"/>